<feature type="transmembrane region" description="Helical" evidence="2">
    <location>
        <begin position="120"/>
        <end position="149"/>
    </location>
</feature>
<dbReference type="RefSeq" id="WP_107726406.1">
    <property type="nucleotide sequence ID" value="NZ_PZZP01000001.1"/>
</dbReference>
<dbReference type="PANTHER" id="PTHR40040">
    <property type="entry name" value="SMALL HYDROPHOBIC PROTEIN-RELATED"/>
    <property type="match status" value="1"/>
</dbReference>
<feature type="region of interest" description="Disordered" evidence="1">
    <location>
        <begin position="84"/>
        <end position="111"/>
    </location>
</feature>
<accession>A0A2T4ZC03</accession>
<proteinExistence type="predicted"/>
<evidence type="ECO:0000313" key="3">
    <source>
        <dbReference type="EMBL" id="PTM59423.1"/>
    </source>
</evidence>
<dbReference type="InterPro" id="IPR055338">
    <property type="entry name" value="YqfX-like"/>
</dbReference>
<protein>
    <recommendedName>
        <fullName evidence="5">DUF4190 domain-containing protein</fullName>
    </recommendedName>
</protein>
<name>A0A2T4ZC03_9BACL</name>
<reference evidence="3 4" key="1">
    <citation type="submission" date="2018-04" db="EMBL/GenBank/DDBJ databases">
        <title>Genomic Encyclopedia of Archaeal and Bacterial Type Strains, Phase II (KMG-II): from individual species to whole genera.</title>
        <authorList>
            <person name="Goeker M."/>
        </authorList>
    </citation>
    <scope>NUCLEOTIDE SEQUENCE [LARGE SCALE GENOMIC DNA]</scope>
    <source>
        <strain evidence="3 4">DSM 45169</strain>
    </source>
</reference>
<gene>
    <name evidence="3" type="ORF">C8J48_2044</name>
</gene>
<organism evidence="3 4">
    <name type="scientific">Desmospora activa DSM 45169</name>
    <dbReference type="NCBI Taxonomy" id="1121389"/>
    <lineage>
        <taxon>Bacteria</taxon>
        <taxon>Bacillati</taxon>
        <taxon>Bacillota</taxon>
        <taxon>Bacilli</taxon>
        <taxon>Bacillales</taxon>
        <taxon>Thermoactinomycetaceae</taxon>
        <taxon>Desmospora</taxon>
    </lineage>
</organism>
<evidence type="ECO:0000256" key="2">
    <source>
        <dbReference type="SAM" id="Phobius"/>
    </source>
</evidence>
<keyword evidence="2" id="KW-0472">Membrane</keyword>
<dbReference type="PANTHER" id="PTHR40040:SF1">
    <property type="entry name" value="MEMBRANE PROTEIN"/>
    <property type="match status" value="1"/>
</dbReference>
<dbReference type="EMBL" id="PZZP01000001">
    <property type="protein sequence ID" value="PTM59423.1"/>
    <property type="molecule type" value="Genomic_DNA"/>
</dbReference>
<evidence type="ECO:0000313" key="4">
    <source>
        <dbReference type="Proteomes" id="UP000241639"/>
    </source>
</evidence>
<feature type="compositionally biased region" description="Basic residues" evidence="1">
    <location>
        <begin position="1"/>
        <end position="15"/>
    </location>
</feature>
<keyword evidence="4" id="KW-1185">Reference proteome</keyword>
<keyword evidence="2" id="KW-1133">Transmembrane helix</keyword>
<keyword evidence="2" id="KW-0812">Transmembrane</keyword>
<dbReference type="OrthoDB" id="2943217at2"/>
<comment type="caution">
    <text evidence="3">The sequence shown here is derived from an EMBL/GenBank/DDBJ whole genome shotgun (WGS) entry which is preliminary data.</text>
</comment>
<sequence length="179" mass="19538">MAHHKKKKKNKHHRHQDVNHGNEARIDRSADEVEFANEPGFAADEVVFPEGVPGAVDEVEFGEEAWVDRQDNRIRDDRNAYGDRWGMEAATETAPVDGPIERERDGDADQAGEAGRGLGIFSVVLSVLSFFMVPFLLGAAGIVLGIISARRGSRWGMWAVGIGVVSIILTAFIAPITGF</sequence>
<feature type="transmembrane region" description="Helical" evidence="2">
    <location>
        <begin position="155"/>
        <end position="176"/>
    </location>
</feature>
<feature type="compositionally biased region" description="Basic and acidic residues" evidence="1">
    <location>
        <begin position="16"/>
        <end position="31"/>
    </location>
</feature>
<dbReference type="AlphaFoldDB" id="A0A2T4ZC03"/>
<feature type="region of interest" description="Disordered" evidence="1">
    <location>
        <begin position="1"/>
        <end position="35"/>
    </location>
</feature>
<dbReference type="Proteomes" id="UP000241639">
    <property type="component" value="Unassembled WGS sequence"/>
</dbReference>
<evidence type="ECO:0000256" key="1">
    <source>
        <dbReference type="SAM" id="MobiDB-lite"/>
    </source>
</evidence>
<evidence type="ECO:0008006" key="5">
    <source>
        <dbReference type="Google" id="ProtNLM"/>
    </source>
</evidence>